<dbReference type="Proteomes" id="UP000002149">
    <property type="component" value="Chromosome 2"/>
</dbReference>
<dbReference type="AlphaFoldDB" id="Q5KM73"/>
<gene>
    <name evidence="2" type="ordered locus">CNB02700</name>
</gene>
<dbReference type="InParanoid" id="Q5KM73"/>
<feature type="compositionally biased region" description="Basic and acidic residues" evidence="1">
    <location>
        <begin position="396"/>
        <end position="412"/>
    </location>
</feature>
<dbReference type="OMA" id="NIHETGK"/>
<feature type="compositionally biased region" description="Basic and acidic residues" evidence="1">
    <location>
        <begin position="581"/>
        <end position="590"/>
    </location>
</feature>
<feature type="compositionally biased region" description="Acidic residues" evidence="1">
    <location>
        <begin position="431"/>
        <end position="466"/>
    </location>
</feature>
<feature type="compositionally biased region" description="Acidic residues" evidence="1">
    <location>
        <begin position="542"/>
        <end position="560"/>
    </location>
</feature>
<dbReference type="PaxDb" id="214684-Q5KM73"/>
<feature type="compositionally biased region" description="Basic and acidic residues" evidence="1">
    <location>
        <begin position="620"/>
        <end position="637"/>
    </location>
</feature>
<feature type="compositionally biased region" description="Acidic residues" evidence="1">
    <location>
        <begin position="767"/>
        <end position="795"/>
    </location>
</feature>
<dbReference type="eggNOG" id="KOG1808">
    <property type="taxonomic scope" value="Eukaryota"/>
</dbReference>
<accession>Q5KM73</accession>
<organism evidence="2 3">
    <name type="scientific">Cryptococcus deneoformans (strain JEC21 / ATCC MYA-565)</name>
    <name type="common">Cryptococcus neoformans var. neoformans serotype D</name>
    <dbReference type="NCBI Taxonomy" id="214684"/>
    <lineage>
        <taxon>Eukaryota</taxon>
        <taxon>Fungi</taxon>
        <taxon>Dikarya</taxon>
        <taxon>Basidiomycota</taxon>
        <taxon>Agaricomycotina</taxon>
        <taxon>Tremellomycetes</taxon>
        <taxon>Tremellales</taxon>
        <taxon>Cryptococcaceae</taxon>
        <taxon>Cryptococcus</taxon>
        <taxon>Cryptococcus neoformans species complex</taxon>
    </lineage>
</organism>
<feature type="compositionally biased region" description="Polar residues" evidence="1">
    <location>
        <begin position="655"/>
        <end position="664"/>
    </location>
</feature>
<feature type="region of interest" description="Disordered" evidence="1">
    <location>
        <begin position="1"/>
        <end position="98"/>
    </location>
</feature>
<feature type="compositionally biased region" description="Basic and acidic residues" evidence="1">
    <location>
        <begin position="1"/>
        <end position="30"/>
    </location>
</feature>
<evidence type="ECO:0000313" key="2">
    <source>
        <dbReference type="EMBL" id="AAW41552.1"/>
    </source>
</evidence>
<keyword evidence="3" id="KW-1185">Reference proteome</keyword>
<feature type="compositionally biased region" description="Basic and acidic residues" evidence="1">
    <location>
        <begin position="731"/>
        <end position="740"/>
    </location>
</feature>
<sequence length="857" mass="93015">MDIDIDRWSEDERMDEDLGGKHMHEERQDGDGDEVMGDGEGTADVYEEEEERIDMDPPTRAEPVDVAPAQASIFSHPPSEVQNASSRTPELEMRAATPGLLDAEQRNLPQSSAADDEPLAVDPLVAAHFPADSVASIATYEQEVTHSDTKSGESNIHETGKQELLGEVNDVLAADSTALEEGTDVALAPDARVSVDGSTTDPVRNDFVATSSSAIAAPQRDSSMIKEEKIAPTSNDVYEDDAEYDGEQDYYDDEPLTPENLPSIILHLPASALPASLSPARALFASVESDPGQIPVWLKNRQLELAEASLADVWGAIRAECAKEGLINSAGDGMVITEKLMDLKMSEDDVNLQSITFLELMNLYHGCDLPEPVQLHLSWESSRFITRFNAIQSELEAARSRSTSEEPPHDQENQDYSGVKGHTEKKLESSGGDDDDDEYEEYVEEEAAYDDEPENIGESVEDEYTDEEGRQAASDKNHDGELQDFDLSVDNSKDVSARALHRPLETTQVRPLELPVTDSKPAVNAAGREGNEDKNDIVEVLDNSEADVDAVWPEESEEKDPADNLLPESLAAGSPQATERNQADSTRESVVDASSTPGDGQADFDAGAEDDGSSNEYQDFSERSKENFDFREEDSPVSKDASSSVAHLSPKVSAGQDSLSSYTVSDEAGFVLVSESDKSKLTAEQAEPSRLPAIVEKSDPKNAETGAGMEMKVEETSKSARHAGVGENDDADHLSSRLEVENDAGLVGDTAEAGPRRDALADVEVTPNEDEAIGDVEYEDEEELVKDIGDDDEGGYETNEGTLDDDEEGKAIRASIPEEETAVNADLIVENDDTTTAPKRSYDSEGEEGENKRTRKD</sequence>
<reference evidence="2 3" key="1">
    <citation type="journal article" date="2005" name="Science">
        <title>The genome of the basidiomycetous yeast and human pathogen Cryptococcus neoformans.</title>
        <authorList>
            <person name="Loftus B.J."/>
            <person name="Fung E."/>
            <person name="Roncaglia P."/>
            <person name="Rowley D."/>
            <person name="Amedeo P."/>
            <person name="Bruno D."/>
            <person name="Vamathevan J."/>
            <person name="Miranda M."/>
            <person name="Anderson I.J."/>
            <person name="Fraser J.A."/>
            <person name="Allen J.E."/>
            <person name="Bosdet I.E."/>
            <person name="Brent M.R."/>
            <person name="Chiu R."/>
            <person name="Doering T.L."/>
            <person name="Donlin M.J."/>
            <person name="D'Souza C.A."/>
            <person name="Fox D.S."/>
            <person name="Grinberg V."/>
            <person name="Fu J."/>
            <person name="Fukushima M."/>
            <person name="Haas B.J."/>
            <person name="Huang J.C."/>
            <person name="Janbon G."/>
            <person name="Jones S.J."/>
            <person name="Koo H.L."/>
            <person name="Krzywinski M.I."/>
            <person name="Kwon-Chung J.K."/>
            <person name="Lengeler K.B."/>
            <person name="Maiti R."/>
            <person name="Marra M.A."/>
            <person name="Marra R.E."/>
            <person name="Mathewson C.A."/>
            <person name="Mitchell T.G."/>
            <person name="Pertea M."/>
            <person name="Riggs F.R."/>
            <person name="Salzberg S.L."/>
            <person name="Schein J.E."/>
            <person name="Shvartsbeyn A."/>
            <person name="Shin H."/>
            <person name="Shumway M."/>
            <person name="Specht C.A."/>
            <person name="Suh B.B."/>
            <person name="Tenney A."/>
            <person name="Utterback T.R."/>
            <person name="Wickes B.L."/>
            <person name="Wortman J.R."/>
            <person name="Wye N.H."/>
            <person name="Kronstad J.W."/>
            <person name="Lodge J.K."/>
            <person name="Heitman J."/>
            <person name="Davis R.W."/>
            <person name="Fraser C.M."/>
            <person name="Hyman R.W."/>
        </authorList>
    </citation>
    <scope>NUCLEOTIDE SEQUENCE [LARGE SCALE GENOMIC DNA]</scope>
    <source>
        <strain evidence="3">JEC21 / ATCC MYA-565</strain>
    </source>
</reference>
<feature type="compositionally biased region" description="Basic and acidic residues" evidence="1">
    <location>
        <begin position="54"/>
        <end position="63"/>
    </location>
</feature>
<dbReference type="EMBL" id="AE017342">
    <property type="protein sequence ID" value="AAW41552.1"/>
    <property type="molecule type" value="Genomic_DNA"/>
</dbReference>
<dbReference type="VEuPathDB" id="FungiDB:CNB02700"/>
<evidence type="ECO:0000313" key="3">
    <source>
        <dbReference type="Proteomes" id="UP000002149"/>
    </source>
</evidence>
<dbReference type="OrthoDB" id="2573767at2759"/>
<dbReference type="RefSeq" id="XP_568859.1">
    <property type="nucleotide sequence ID" value="XM_568859.2"/>
</dbReference>
<feature type="compositionally biased region" description="Basic and acidic residues" evidence="1">
    <location>
        <begin position="467"/>
        <end position="481"/>
    </location>
</feature>
<evidence type="ECO:0000256" key="1">
    <source>
        <dbReference type="SAM" id="MobiDB-lite"/>
    </source>
</evidence>
<dbReference type="KEGG" id="cne:CNB02700"/>
<feature type="region of interest" description="Disordered" evidence="1">
    <location>
        <begin position="396"/>
        <end position="857"/>
    </location>
</feature>
<dbReference type="HOGENOM" id="CLU_341950_0_0_1"/>
<dbReference type="GeneID" id="3255840"/>
<name>Q5KM73_CRYD1</name>
<protein>
    <submittedName>
        <fullName evidence="2">Golgi to plasma membrane transport-related protein, putative</fullName>
    </submittedName>
</protein>
<proteinExistence type="predicted"/>
<dbReference type="STRING" id="214684.Q5KM73"/>